<evidence type="ECO:0000313" key="2">
    <source>
        <dbReference type="EMBL" id="BCU03991.1"/>
    </source>
</evidence>
<organism evidence="2 3">
    <name type="scientific">Pandoravirus japonicus</name>
    <dbReference type="NCBI Taxonomy" id="2823154"/>
    <lineage>
        <taxon>Viruses</taxon>
        <taxon>Pandoravirus</taxon>
    </lineage>
</organism>
<evidence type="ECO:0000313" key="3">
    <source>
        <dbReference type="Proteomes" id="UP001253637"/>
    </source>
</evidence>
<feature type="region of interest" description="Disordered" evidence="1">
    <location>
        <begin position="1"/>
        <end position="98"/>
    </location>
</feature>
<feature type="compositionally biased region" description="Acidic residues" evidence="1">
    <location>
        <begin position="1"/>
        <end position="16"/>
    </location>
</feature>
<evidence type="ECO:0008006" key="4">
    <source>
        <dbReference type="Google" id="ProtNLM"/>
    </source>
</evidence>
<sequence>MCWADEEDDSDSDSDETSSSSSSSSSDDDDDDKYDRGNRNDLRENGPLDVETVQRITSTFARQSTTKNDYARPVVVREDDNDDTDTDDDERHDDDDQGDQCTCLGARGYKQHANNCVIANIVAAVEAAIRCGHVDLLRYMTTTMRLGKCGPINVNMEIRGMSLVRLAASSGHSGVVAHLHDRGASAPPSYARNGQALCRCSCEIAKAAWEAPTLDAVHWMRDNGCAGYAAPKLGTLCFMIANGRLADAAEVFDALERPIRIDHRIADALASASGRGHTDTIEFAIQHGLCNDALPILVGAATAGRTDMIDWTVDPANALVSALATPPNAIDVDTVVAAAVTAHQADAVTWIAHRLGRPRPSLMWVALNYGAAQAAQALDAVLDTPFDWSRAVGAILRSRSLALLRYAVEQKGVVIEPWAVCAAVDGHLPDAMLSYLTRCIAGDRLQGLIDMLGACAGASPARAAVALVCEIARDPMCMSVAQVVDSIAHKRAPGQAERCGCDACKAAPVCAPASRTFASSSRPRSPAKRSFDASRATDDADRCAADGDSRADDAAGRRTAQDKRARGDTAPSVASA</sequence>
<evidence type="ECO:0000256" key="1">
    <source>
        <dbReference type="SAM" id="MobiDB-lite"/>
    </source>
</evidence>
<feature type="compositionally biased region" description="Polar residues" evidence="1">
    <location>
        <begin position="54"/>
        <end position="68"/>
    </location>
</feature>
<reference evidence="2" key="1">
    <citation type="submission" date="2021-04" db="EMBL/GenBank/DDBJ databases">
        <title>Draft Genome Sequence of Pandoravirus japonicus, Isolated from the Sabaishi River of Niigata, Japan.</title>
        <authorList>
            <person name="Hosokawa N."/>
            <person name="Takahashi H."/>
            <person name="Aoki K."/>
            <person name="Takemura M."/>
        </authorList>
    </citation>
    <scope>NUCLEOTIDE SEQUENCE</scope>
</reference>
<protein>
    <recommendedName>
        <fullName evidence="4">Ankyrin repeat domain containing protein</fullName>
    </recommendedName>
</protein>
<dbReference type="Proteomes" id="UP001253637">
    <property type="component" value="Segment"/>
</dbReference>
<dbReference type="EMBL" id="LC625835">
    <property type="protein sequence ID" value="BCU03991.1"/>
    <property type="molecule type" value="Genomic_DNA"/>
</dbReference>
<feature type="compositionally biased region" description="Basic and acidic residues" evidence="1">
    <location>
        <begin position="529"/>
        <end position="567"/>
    </location>
</feature>
<accession>A0A811BU26</accession>
<feature type="compositionally biased region" description="Basic and acidic residues" evidence="1">
    <location>
        <begin position="33"/>
        <end position="46"/>
    </location>
</feature>
<feature type="region of interest" description="Disordered" evidence="1">
    <location>
        <begin position="515"/>
        <end position="576"/>
    </location>
</feature>
<proteinExistence type="predicted"/>
<feature type="compositionally biased region" description="Low complexity" evidence="1">
    <location>
        <begin position="515"/>
        <end position="524"/>
    </location>
</feature>
<name>A0A811BU26_9VIRU</name>
<feature type="compositionally biased region" description="Acidic residues" evidence="1">
    <location>
        <begin position="79"/>
        <end position="98"/>
    </location>
</feature>